<dbReference type="EMBL" id="FQZD01000035">
    <property type="protein sequence ID" value="SHJ73771.1"/>
    <property type="molecule type" value="Genomic_DNA"/>
</dbReference>
<sequence>MILYIYYILAKKLNEGVLLGLSELTLNNILTIIAMFLPPLVALQVSRMLQESKEKRQRKIEVFRTLMKTRASTLSPEHVEALNMIDVEFYGNEKRNRAVVEAWKSSLDRLNHLLSANMEAWEEKCELLEKVAISLN</sequence>
<organism evidence="2 3">
    <name type="scientific">Propionispora hippei DSM 15287</name>
    <dbReference type="NCBI Taxonomy" id="1123003"/>
    <lineage>
        <taxon>Bacteria</taxon>
        <taxon>Bacillati</taxon>
        <taxon>Bacillota</taxon>
        <taxon>Negativicutes</taxon>
        <taxon>Selenomonadales</taxon>
        <taxon>Sporomusaceae</taxon>
        <taxon>Propionispora</taxon>
    </lineage>
</organism>
<dbReference type="AlphaFoldDB" id="A0A1M6LRH8"/>
<protein>
    <recommendedName>
        <fullName evidence="1">DUF6680 domain-containing protein</fullName>
    </recommendedName>
</protein>
<proteinExistence type="predicted"/>
<evidence type="ECO:0000313" key="3">
    <source>
        <dbReference type="Proteomes" id="UP000322917"/>
    </source>
</evidence>
<feature type="domain" description="DUF6680" evidence="1">
    <location>
        <begin position="25"/>
        <end position="128"/>
    </location>
</feature>
<evidence type="ECO:0000313" key="2">
    <source>
        <dbReference type="EMBL" id="SHJ73771.1"/>
    </source>
</evidence>
<dbReference type="Proteomes" id="UP000322917">
    <property type="component" value="Unassembled WGS sequence"/>
</dbReference>
<name>A0A1M6LRH8_9FIRM</name>
<dbReference type="RefSeq" id="WP_149735840.1">
    <property type="nucleotide sequence ID" value="NZ_FQZD01000035.1"/>
</dbReference>
<gene>
    <name evidence="2" type="ORF">SAMN02745170_03207</name>
</gene>
<reference evidence="2 3" key="1">
    <citation type="submission" date="2016-11" db="EMBL/GenBank/DDBJ databases">
        <authorList>
            <person name="Varghese N."/>
            <person name="Submissions S."/>
        </authorList>
    </citation>
    <scope>NUCLEOTIDE SEQUENCE [LARGE SCALE GENOMIC DNA]</scope>
    <source>
        <strain evidence="2 3">DSM 15287</strain>
    </source>
</reference>
<dbReference type="OrthoDB" id="1493705at2"/>
<keyword evidence="3" id="KW-1185">Reference proteome</keyword>
<evidence type="ECO:0000259" key="1">
    <source>
        <dbReference type="Pfam" id="PF20385"/>
    </source>
</evidence>
<dbReference type="Pfam" id="PF20385">
    <property type="entry name" value="DUF6680"/>
    <property type="match status" value="1"/>
</dbReference>
<accession>A0A1M6LRH8</accession>
<dbReference type="InterPro" id="IPR046502">
    <property type="entry name" value="DUF6680"/>
</dbReference>